<dbReference type="Pfam" id="PF00400">
    <property type="entry name" value="WD40"/>
    <property type="match status" value="1"/>
</dbReference>
<sequence length="137" mass="16423">MRRLIQRRTIDYTSTMVRYTQWTPTRRRFITGSQCGEFTLWDGQSFKVEMNFQAHDQAIRSIIWSYNDNWMVSGDDQGSIRYWENNTKHVEAFSAYEESVRDLRKDLKFCSRSDDAIIKIWDFAKCQEEHSLIGYVL</sequence>
<reference evidence="2 3" key="1">
    <citation type="journal article" date="2021" name="Commun. Biol.">
        <title>The genome of Shorea leprosula (Dipterocarpaceae) highlights the ecological relevance of drought in aseasonal tropical rainforests.</title>
        <authorList>
            <person name="Ng K.K.S."/>
            <person name="Kobayashi M.J."/>
            <person name="Fawcett J.A."/>
            <person name="Hatakeyama M."/>
            <person name="Paape T."/>
            <person name="Ng C.H."/>
            <person name="Ang C.C."/>
            <person name="Tnah L.H."/>
            <person name="Lee C.T."/>
            <person name="Nishiyama T."/>
            <person name="Sese J."/>
            <person name="O'Brien M.J."/>
            <person name="Copetti D."/>
            <person name="Mohd Noor M.I."/>
            <person name="Ong R.C."/>
            <person name="Putra M."/>
            <person name="Sireger I.Z."/>
            <person name="Indrioko S."/>
            <person name="Kosugi Y."/>
            <person name="Izuno A."/>
            <person name="Isagi Y."/>
            <person name="Lee S.L."/>
            <person name="Shimizu K.K."/>
        </authorList>
    </citation>
    <scope>NUCLEOTIDE SEQUENCE [LARGE SCALE GENOMIC DNA]</scope>
    <source>
        <strain evidence="2">214</strain>
    </source>
</reference>
<dbReference type="AlphaFoldDB" id="A0AAV5JKB5"/>
<dbReference type="SMART" id="SM00320">
    <property type="entry name" value="WD40"/>
    <property type="match status" value="3"/>
</dbReference>
<accession>A0AAV5JKB5</accession>
<organism evidence="2 3">
    <name type="scientific">Rubroshorea leprosula</name>
    <dbReference type="NCBI Taxonomy" id="152421"/>
    <lineage>
        <taxon>Eukaryota</taxon>
        <taxon>Viridiplantae</taxon>
        <taxon>Streptophyta</taxon>
        <taxon>Embryophyta</taxon>
        <taxon>Tracheophyta</taxon>
        <taxon>Spermatophyta</taxon>
        <taxon>Magnoliopsida</taxon>
        <taxon>eudicotyledons</taxon>
        <taxon>Gunneridae</taxon>
        <taxon>Pentapetalae</taxon>
        <taxon>rosids</taxon>
        <taxon>malvids</taxon>
        <taxon>Malvales</taxon>
        <taxon>Dipterocarpaceae</taxon>
        <taxon>Rubroshorea</taxon>
    </lineage>
</organism>
<dbReference type="GO" id="GO:0031124">
    <property type="term" value="P:mRNA 3'-end processing"/>
    <property type="evidence" value="ECO:0007669"/>
    <property type="project" value="InterPro"/>
</dbReference>
<dbReference type="PROSITE" id="PS50294">
    <property type="entry name" value="WD_REPEATS_REGION"/>
    <property type="match status" value="1"/>
</dbReference>
<dbReference type="InterPro" id="IPR015943">
    <property type="entry name" value="WD40/YVTN_repeat-like_dom_sf"/>
</dbReference>
<evidence type="ECO:0000256" key="1">
    <source>
        <dbReference type="PROSITE-ProRule" id="PRU00221"/>
    </source>
</evidence>
<dbReference type="SUPFAM" id="SSF50978">
    <property type="entry name" value="WD40 repeat-like"/>
    <property type="match status" value="1"/>
</dbReference>
<dbReference type="InterPro" id="IPR045245">
    <property type="entry name" value="Pfs2-like"/>
</dbReference>
<dbReference type="EMBL" id="BPVZ01000036">
    <property type="protein sequence ID" value="GKV12515.1"/>
    <property type="molecule type" value="Genomic_DNA"/>
</dbReference>
<dbReference type="Proteomes" id="UP001054252">
    <property type="component" value="Unassembled WGS sequence"/>
</dbReference>
<dbReference type="PANTHER" id="PTHR22836:SF0">
    <property type="entry name" value="PRE-MRNA 3' END PROCESSING PROTEIN WDR33"/>
    <property type="match status" value="1"/>
</dbReference>
<dbReference type="PANTHER" id="PTHR22836">
    <property type="entry name" value="WD40 REPEAT PROTEIN"/>
    <property type="match status" value="1"/>
</dbReference>
<feature type="repeat" description="WD" evidence="1">
    <location>
        <begin position="52"/>
        <end position="84"/>
    </location>
</feature>
<dbReference type="Gene3D" id="2.130.10.10">
    <property type="entry name" value="YVTN repeat-like/Quinoprotein amine dehydrogenase"/>
    <property type="match status" value="1"/>
</dbReference>
<proteinExistence type="predicted"/>
<gene>
    <name evidence="2" type="ORF">SLEP1_g23646</name>
</gene>
<evidence type="ECO:0000313" key="2">
    <source>
        <dbReference type="EMBL" id="GKV12515.1"/>
    </source>
</evidence>
<dbReference type="GO" id="GO:0005847">
    <property type="term" value="C:mRNA cleavage and polyadenylation specificity factor complex"/>
    <property type="evidence" value="ECO:0007669"/>
    <property type="project" value="TreeGrafter"/>
</dbReference>
<dbReference type="InterPro" id="IPR036322">
    <property type="entry name" value="WD40_repeat_dom_sf"/>
</dbReference>
<dbReference type="InterPro" id="IPR001680">
    <property type="entry name" value="WD40_rpt"/>
</dbReference>
<keyword evidence="1" id="KW-0853">WD repeat</keyword>
<evidence type="ECO:0000313" key="3">
    <source>
        <dbReference type="Proteomes" id="UP001054252"/>
    </source>
</evidence>
<keyword evidence="3" id="KW-1185">Reference proteome</keyword>
<comment type="caution">
    <text evidence="2">The sequence shown here is derived from an EMBL/GenBank/DDBJ whole genome shotgun (WGS) entry which is preliminary data.</text>
</comment>
<dbReference type="PROSITE" id="PS50082">
    <property type="entry name" value="WD_REPEATS_2"/>
    <property type="match status" value="1"/>
</dbReference>
<protein>
    <submittedName>
        <fullName evidence="2">Uncharacterized protein</fullName>
    </submittedName>
</protein>
<name>A0AAV5JKB5_9ROSI</name>